<protein>
    <submittedName>
        <fullName evidence="2">Uncharacterized protein</fullName>
    </submittedName>
</protein>
<gene>
    <name evidence="2" type="ORF">DWB68_08005</name>
</gene>
<dbReference type="RefSeq" id="WP_119424621.1">
    <property type="nucleotide sequence ID" value="NZ_JBHOFJ010000007.1"/>
</dbReference>
<accession>A0A399JDK4</accession>
<sequence>MYAWLFRHLPGPLWIRIIQTLLLVALVVLILMNYVFPWASQYSPWTDSTVGAAALSPAVL</sequence>
<keyword evidence="1" id="KW-0812">Transmembrane</keyword>
<reference evidence="2 3" key="1">
    <citation type="submission" date="2018-07" db="EMBL/GenBank/DDBJ databases">
        <title>Arthrobacter sp. nov., isolated from raw cow's milk with high bacterial count.</title>
        <authorList>
            <person name="Hahne J."/>
            <person name="Isele D."/>
            <person name="Lipski A."/>
        </authorList>
    </citation>
    <scope>NUCLEOTIDE SEQUENCE [LARGE SCALE GENOMIC DNA]</scope>
    <source>
        <strain evidence="2 3">JZ R-35</strain>
    </source>
</reference>
<evidence type="ECO:0000313" key="2">
    <source>
        <dbReference type="EMBL" id="RII42329.1"/>
    </source>
</evidence>
<keyword evidence="1" id="KW-1133">Transmembrane helix</keyword>
<evidence type="ECO:0000256" key="1">
    <source>
        <dbReference type="SAM" id="Phobius"/>
    </source>
</evidence>
<dbReference type="AlphaFoldDB" id="A0A399JDK4"/>
<keyword evidence="3" id="KW-1185">Reference proteome</keyword>
<dbReference type="Proteomes" id="UP000265419">
    <property type="component" value="Unassembled WGS sequence"/>
</dbReference>
<keyword evidence="1" id="KW-0472">Membrane</keyword>
<organism evidence="2 3">
    <name type="scientific">Galactobacter valiniphilus</name>
    <dbReference type="NCBI Taxonomy" id="2676122"/>
    <lineage>
        <taxon>Bacteria</taxon>
        <taxon>Bacillati</taxon>
        <taxon>Actinomycetota</taxon>
        <taxon>Actinomycetes</taxon>
        <taxon>Micrococcales</taxon>
        <taxon>Micrococcaceae</taxon>
        <taxon>Galactobacter</taxon>
    </lineage>
</organism>
<evidence type="ECO:0000313" key="3">
    <source>
        <dbReference type="Proteomes" id="UP000265419"/>
    </source>
</evidence>
<comment type="caution">
    <text evidence="2">The sequence shown here is derived from an EMBL/GenBank/DDBJ whole genome shotgun (WGS) entry which is preliminary data.</text>
</comment>
<name>A0A399JDK4_9MICC</name>
<proteinExistence type="predicted"/>
<dbReference type="EMBL" id="QQXK01000013">
    <property type="protein sequence ID" value="RII42329.1"/>
    <property type="molecule type" value="Genomic_DNA"/>
</dbReference>
<feature type="transmembrane region" description="Helical" evidence="1">
    <location>
        <begin position="13"/>
        <end position="36"/>
    </location>
</feature>